<evidence type="ECO:0000256" key="3">
    <source>
        <dbReference type="ARBA" id="ARBA00022970"/>
    </source>
</evidence>
<name>A0A4P6M8T6_9MOLU</name>
<reference evidence="8 9" key="1">
    <citation type="submission" date="2019-02" db="EMBL/GenBank/DDBJ databases">
        <title>Draft Genome Sequence of Maize Bushy Stunt-like Phytoplasma group 16SrI-B (Aster yellows) in South Africa.</title>
        <authorList>
            <person name="Coetzee B."/>
            <person name="Douglas-Smit N."/>
            <person name="Maree H.J."/>
            <person name="Burger J.T."/>
            <person name="Kruger K."/>
            <person name="Pietersen G."/>
        </authorList>
    </citation>
    <scope>NUCLEOTIDE SEQUENCE [LARGE SCALE GENOMIC DNA]</scope>
    <source>
        <strain evidence="8 9">De Villa</strain>
    </source>
</reference>
<organism evidence="8 9">
    <name type="scientific">'Catharanthus roseus' aster yellows phytoplasma</name>
    <dbReference type="NCBI Taxonomy" id="1193712"/>
    <lineage>
        <taxon>Bacteria</taxon>
        <taxon>Bacillati</taxon>
        <taxon>Mycoplasmatota</taxon>
        <taxon>Mollicutes</taxon>
        <taxon>Acholeplasmatales</taxon>
        <taxon>Acholeplasmataceae</taxon>
        <taxon>Candidatus Phytoplasma</taxon>
        <taxon>16SrI (Aster yellows group)</taxon>
    </lineage>
</organism>
<dbReference type="GO" id="GO:0005886">
    <property type="term" value="C:plasma membrane"/>
    <property type="evidence" value="ECO:0007669"/>
    <property type="project" value="UniProtKB-SubCell"/>
</dbReference>
<dbReference type="RefSeq" id="WP_130427557.1">
    <property type="nucleotide sequence ID" value="NZ_CP035949.1"/>
</dbReference>
<dbReference type="PANTHER" id="PTHR30614:SF0">
    <property type="entry name" value="L-CYSTINE TRANSPORT SYSTEM PERMEASE PROTEIN TCYL"/>
    <property type="match status" value="1"/>
</dbReference>
<keyword evidence="5 6" id="KW-0472">Membrane</keyword>
<dbReference type="PROSITE" id="PS50928">
    <property type="entry name" value="ABC_TM1"/>
    <property type="match status" value="1"/>
</dbReference>
<evidence type="ECO:0000256" key="4">
    <source>
        <dbReference type="ARBA" id="ARBA00022989"/>
    </source>
</evidence>
<accession>A0A4P6M8T6</accession>
<keyword evidence="4 6" id="KW-1133">Transmembrane helix</keyword>
<gene>
    <name evidence="8" type="ORF">EXT02_01125</name>
</gene>
<dbReference type="Pfam" id="PF00528">
    <property type="entry name" value="BPD_transp_1"/>
    <property type="match status" value="1"/>
</dbReference>
<keyword evidence="6" id="KW-0813">Transport</keyword>
<dbReference type="EMBL" id="CP035949">
    <property type="protein sequence ID" value="QBF23799.1"/>
    <property type="molecule type" value="Genomic_DNA"/>
</dbReference>
<dbReference type="InterPro" id="IPR000515">
    <property type="entry name" value="MetI-like"/>
</dbReference>
<dbReference type="Proteomes" id="UP000289726">
    <property type="component" value="Chromosome"/>
</dbReference>
<protein>
    <submittedName>
        <fullName evidence="8">ABC transporter permease subunit</fullName>
    </submittedName>
</protein>
<evidence type="ECO:0000313" key="9">
    <source>
        <dbReference type="Proteomes" id="UP000289726"/>
    </source>
</evidence>
<dbReference type="AlphaFoldDB" id="A0A4P6M8T6"/>
<feature type="transmembrane region" description="Helical" evidence="6">
    <location>
        <begin position="102"/>
        <end position="122"/>
    </location>
</feature>
<comment type="similarity">
    <text evidence="6">Belongs to the binding-protein-dependent transport system permease family.</text>
</comment>
<dbReference type="InterPro" id="IPR035906">
    <property type="entry name" value="MetI-like_sf"/>
</dbReference>
<dbReference type="InterPro" id="IPR043429">
    <property type="entry name" value="ArtM/GltK/GlnP/TcyL/YhdX-like"/>
</dbReference>
<dbReference type="Gene3D" id="1.10.3720.10">
    <property type="entry name" value="MetI-like"/>
    <property type="match status" value="1"/>
</dbReference>
<evidence type="ECO:0000313" key="8">
    <source>
        <dbReference type="EMBL" id="QBF23799.1"/>
    </source>
</evidence>
<feature type="transmembrane region" description="Helical" evidence="6">
    <location>
        <begin position="63"/>
        <end position="90"/>
    </location>
</feature>
<sequence length="232" mass="27355">MKNCYNLFINNLPSYWNVICNTISLAFLGTLGAFLLSLWLLYIKGIRKKKRIRFYERYFYKTIDIILYFYIFFVKSVPMMLQAMLVFYGLRRTGYFEWLEPFQVALFILIFNSCAMLAEFMIKNMSFFDPGQIEASLALGMTRKQAFKRVICPQVIHQSLLRIINEFILNIKDISVFYVITVVDIFTFSKNNYRTSNNFGFLINASLIYIILIFISSYLLKKLETKLGNKNA</sequence>
<evidence type="ECO:0000256" key="1">
    <source>
        <dbReference type="ARBA" id="ARBA00004141"/>
    </source>
</evidence>
<evidence type="ECO:0000256" key="5">
    <source>
        <dbReference type="ARBA" id="ARBA00023136"/>
    </source>
</evidence>
<dbReference type="SUPFAM" id="SSF161098">
    <property type="entry name" value="MetI-like"/>
    <property type="match status" value="1"/>
</dbReference>
<dbReference type="CDD" id="cd06261">
    <property type="entry name" value="TM_PBP2"/>
    <property type="match status" value="1"/>
</dbReference>
<proteinExistence type="inferred from homology"/>
<dbReference type="GO" id="GO:0006865">
    <property type="term" value="P:amino acid transport"/>
    <property type="evidence" value="ECO:0007669"/>
    <property type="project" value="UniProtKB-KW"/>
</dbReference>
<feature type="transmembrane region" description="Helical" evidence="6">
    <location>
        <begin position="201"/>
        <end position="220"/>
    </location>
</feature>
<dbReference type="PANTHER" id="PTHR30614">
    <property type="entry name" value="MEMBRANE COMPONENT OF AMINO ACID ABC TRANSPORTER"/>
    <property type="match status" value="1"/>
</dbReference>
<feature type="transmembrane region" description="Helical" evidence="6">
    <location>
        <begin position="167"/>
        <end position="189"/>
    </location>
</feature>
<evidence type="ECO:0000256" key="2">
    <source>
        <dbReference type="ARBA" id="ARBA00022692"/>
    </source>
</evidence>
<feature type="domain" description="ABC transmembrane type-1" evidence="7">
    <location>
        <begin position="19"/>
        <end position="220"/>
    </location>
</feature>
<keyword evidence="3" id="KW-0029">Amino-acid transport</keyword>
<comment type="subcellular location">
    <subcellularLocation>
        <location evidence="6">Cell membrane</location>
        <topology evidence="6">Multi-pass membrane protein</topology>
    </subcellularLocation>
    <subcellularLocation>
        <location evidence="1">Membrane</location>
        <topology evidence="1">Multi-pass membrane protein</topology>
    </subcellularLocation>
</comment>
<feature type="transmembrane region" description="Helical" evidence="6">
    <location>
        <begin position="15"/>
        <end position="42"/>
    </location>
</feature>
<evidence type="ECO:0000259" key="7">
    <source>
        <dbReference type="PROSITE" id="PS50928"/>
    </source>
</evidence>
<keyword evidence="9" id="KW-1185">Reference proteome</keyword>
<dbReference type="GO" id="GO:0055085">
    <property type="term" value="P:transmembrane transport"/>
    <property type="evidence" value="ECO:0007669"/>
    <property type="project" value="InterPro"/>
</dbReference>
<keyword evidence="2 6" id="KW-0812">Transmembrane</keyword>
<evidence type="ECO:0000256" key="6">
    <source>
        <dbReference type="RuleBase" id="RU363032"/>
    </source>
</evidence>